<feature type="transmembrane region" description="Helical" evidence="1">
    <location>
        <begin position="100"/>
        <end position="122"/>
    </location>
</feature>
<dbReference type="InterPro" id="IPR000620">
    <property type="entry name" value="EamA_dom"/>
</dbReference>
<feature type="transmembrane region" description="Helical" evidence="1">
    <location>
        <begin position="15"/>
        <end position="33"/>
    </location>
</feature>
<dbReference type="OrthoDB" id="8770617at2"/>
<feature type="transmembrane region" description="Helical" evidence="1">
    <location>
        <begin position="184"/>
        <end position="207"/>
    </location>
</feature>
<dbReference type="PANTHER" id="PTHR22911:SF76">
    <property type="entry name" value="EAMA DOMAIN-CONTAINING PROTEIN"/>
    <property type="match status" value="1"/>
</dbReference>
<proteinExistence type="predicted"/>
<keyword evidence="1" id="KW-0812">Transmembrane</keyword>
<sequence length="296" mass="31407">MSQASLAEVAAQQRLAILALVAGALAIAFAPIFVRLSETGPAATAFWRVALAVPVLMVLAHRARPGMKTNVPVRWPVILCGLFFAVDIGVWHYSIEYTTVVNAALLANLAPVFVALAAWALFGERITRLFILGMALAILGAALLTGASFSLDPQQVYGDMFGVLTAVFYGAYQLSVARLRRLHSAFSIMAWSSLFSALGLLTGAVLLGENLLPQTAAGWSVLLGIALISQVGGQTLITYAFAHLPVSFSSVSLLIHPIMSALLAWVLLGEVLTWSHLIGAVVILAGIYLARRASRA</sequence>
<dbReference type="RefSeq" id="WP_119061302.1">
    <property type="nucleotide sequence ID" value="NZ_QXDF01000001.1"/>
</dbReference>
<evidence type="ECO:0000259" key="2">
    <source>
        <dbReference type="Pfam" id="PF00892"/>
    </source>
</evidence>
<feature type="transmembrane region" description="Helical" evidence="1">
    <location>
        <begin position="75"/>
        <end position="94"/>
    </location>
</feature>
<protein>
    <submittedName>
        <fullName evidence="3">Threonine/homoserine efflux transporter RhtA</fullName>
    </submittedName>
</protein>
<comment type="caution">
    <text evidence="3">The sequence shown here is derived from an EMBL/GenBank/DDBJ whole genome shotgun (WGS) entry which is preliminary data.</text>
</comment>
<dbReference type="Proteomes" id="UP000266273">
    <property type="component" value="Unassembled WGS sequence"/>
</dbReference>
<feature type="transmembrane region" description="Helical" evidence="1">
    <location>
        <begin position="248"/>
        <end position="268"/>
    </location>
</feature>
<feature type="domain" description="EamA" evidence="2">
    <location>
        <begin position="157"/>
        <end position="290"/>
    </location>
</feature>
<feature type="transmembrane region" description="Helical" evidence="1">
    <location>
        <begin position="274"/>
        <end position="290"/>
    </location>
</feature>
<dbReference type="GO" id="GO:0016020">
    <property type="term" value="C:membrane"/>
    <property type="evidence" value="ECO:0007669"/>
    <property type="project" value="InterPro"/>
</dbReference>
<evidence type="ECO:0000313" key="4">
    <source>
        <dbReference type="Proteomes" id="UP000266273"/>
    </source>
</evidence>
<keyword evidence="1" id="KW-1133">Transmembrane helix</keyword>
<accession>A0A397Q5E0</accession>
<feature type="transmembrane region" description="Helical" evidence="1">
    <location>
        <begin position="219"/>
        <end position="241"/>
    </location>
</feature>
<feature type="transmembrane region" description="Helical" evidence="1">
    <location>
        <begin position="129"/>
        <end position="149"/>
    </location>
</feature>
<gene>
    <name evidence="3" type="ORF">BXY53_1622</name>
</gene>
<reference evidence="3 4" key="1">
    <citation type="submission" date="2018-08" db="EMBL/GenBank/DDBJ databases">
        <title>Genomic Encyclopedia of Archaeal and Bacterial Type Strains, Phase II (KMG-II): from individual species to whole genera.</title>
        <authorList>
            <person name="Goeker M."/>
        </authorList>
    </citation>
    <scope>NUCLEOTIDE SEQUENCE [LARGE SCALE GENOMIC DNA]</scope>
    <source>
        <strain evidence="3 4">DSM 5002</strain>
    </source>
</reference>
<feature type="transmembrane region" description="Helical" evidence="1">
    <location>
        <begin position="45"/>
        <end position="63"/>
    </location>
</feature>
<keyword evidence="1" id="KW-0472">Membrane</keyword>
<dbReference type="InterPro" id="IPR037185">
    <property type="entry name" value="EmrE-like"/>
</dbReference>
<organism evidence="3 4">
    <name type="scientific">Dichotomicrobium thermohalophilum</name>
    <dbReference type="NCBI Taxonomy" id="933063"/>
    <lineage>
        <taxon>Bacteria</taxon>
        <taxon>Pseudomonadati</taxon>
        <taxon>Pseudomonadota</taxon>
        <taxon>Alphaproteobacteria</taxon>
        <taxon>Hyphomicrobiales</taxon>
        <taxon>Hyphomicrobiaceae</taxon>
        <taxon>Dichotomicrobium</taxon>
    </lineage>
</organism>
<dbReference type="AlphaFoldDB" id="A0A397Q5E0"/>
<dbReference type="PANTHER" id="PTHR22911">
    <property type="entry name" value="ACYL-MALONYL CONDENSING ENZYME-RELATED"/>
    <property type="match status" value="1"/>
</dbReference>
<evidence type="ECO:0000256" key="1">
    <source>
        <dbReference type="SAM" id="Phobius"/>
    </source>
</evidence>
<feature type="domain" description="EamA" evidence="2">
    <location>
        <begin position="15"/>
        <end position="145"/>
    </location>
</feature>
<evidence type="ECO:0000313" key="3">
    <source>
        <dbReference type="EMBL" id="RIA56516.1"/>
    </source>
</evidence>
<dbReference type="EMBL" id="QXDF01000001">
    <property type="protein sequence ID" value="RIA56516.1"/>
    <property type="molecule type" value="Genomic_DNA"/>
</dbReference>
<name>A0A397Q5E0_9HYPH</name>
<dbReference type="Pfam" id="PF00892">
    <property type="entry name" value="EamA"/>
    <property type="match status" value="2"/>
</dbReference>
<dbReference type="SUPFAM" id="SSF103481">
    <property type="entry name" value="Multidrug resistance efflux transporter EmrE"/>
    <property type="match status" value="2"/>
</dbReference>
<feature type="transmembrane region" description="Helical" evidence="1">
    <location>
        <begin position="155"/>
        <end position="172"/>
    </location>
</feature>
<keyword evidence="4" id="KW-1185">Reference proteome</keyword>
<dbReference type="Gene3D" id="1.10.3730.20">
    <property type="match status" value="1"/>
</dbReference>